<dbReference type="OMA" id="LIAHEYM"/>
<sequence>MSFYSHAQFNTLSHLAKLSINPSQQLSPHDLPLLVQFHLKNYYTLYQSVHCRPDHQFYFCTCHNTRDNFMRNYVLLLHKHTVRESVNMCLEPYVENEFILYVCALVEGDKKRKEELLMRAVAVNGLFVDAWQELMGVLEDRNRVVEIGCAKSGDEKMVWEVFKVELYCRRFIDLGIDENVLFKVTDWKENEVAGQFDSSDDARVRTDAPQFTSRNENNRQAYESRPRFAITVTSDASNTSTNSDLQDDEDRTCRGDCINAQIDAHSGLLSRSNPLTAHPTCSYQSNLNAPYLKNLRAAYFYHKKEYDISLALFNSSALIDHYDLYSNILYIKNDKRALSLLCHSMHSKYPFSVETMATAGNFYSLQKNHTAAIHHFKRAIRFNHRYAFLNTLIAHEYMELNQYNTAIKYYSLSTNDYRAYFGMGQAYAMQSSRLAIAFFKKALLLNSTDPFIWQSLGNEYKKFNDVKSALECYRRMVECGEISGWLMIGDMYKNRKEYECAVEYYEKYVGVVKDEKISRYLREYHGRLRDSRDSGEKE</sequence>
<feature type="repeat" description="TPR" evidence="2">
    <location>
        <begin position="482"/>
        <end position="515"/>
    </location>
</feature>
<dbReference type="GO" id="GO:0045842">
    <property type="term" value="P:positive regulation of mitotic metaphase/anaphase transition"/>
    <property type="evidence" value="ECO:0007669"/>
    <property type="project" value="TreeGrafter"/>
</dbReference>
<dbReference type="AlphaFoldDB" id="L2GX84"/>
<dbReference type="InterPro" id="IPR011990">
    <property type="entry name" value="TPR-like_helical_dom_sf"/>
</dbReference>
<dbReference type="Proteomes" id="UP000011081">
    <property type="component" value="Unassembled WGS sequence"/>
</dbReference>
<dbReference type="PROSITE" id="PS50005">
    <property type="entry name" value="TPR"/>
    <property type="match status" value="1"/>
</dbReference>
<dbReference type="InterPro" id="IPR019734">
    <property type="entry name" value="TPR_rpt"/>
</dbReference>
<dbReference type="InParanoid" id="L2GX84"/>
<dbReference type="Pfam" id="PF13181">
    <property type="entry name" value="TPR_8"/>
    <property type="match status" value="2"/>
</dbReference>
<dbReference type="OrthoDB" id="10262026at2759"/>
<name>L2GX84_VAVCU</name>
<evidence type="ECO:0008006" key="6">
    <source>
        <dbReference type="Google" id="ProtNLM"/>
    </source>
</evidence>
<accession>L2GX84</accession>
<dbReference type="PANTHER" id="PTHR12558">
    <property type="entry name" value="CELL DIVISION CYCLE 16,23,27"/>
    <property type="match status" value="1"/>
</dbReference>
<evidence type="ECO:0000256" key="2">
    <source>
        <dbReference type="PROSITE-ProRule" id="PRU00339"/>
    </source>
</evidence>
<dbReference type="Gene3D" id="1.25.40.10">
    <property type="entry name" value="Tetratricopeptide repeat domain"/>
    <property type="match status" value="2"/>
</dbReference>
<evidence type="ECO:0000256" key="1">
    <source>
        <dbReference type="ARBA" id="ARBA00022803"/>
    </source>
</evidence>
<dbReference type="SMART" id="SM00028">
    <property type="entry name" value="TPR"/>
    <property type="match status" value="4"/>
</dbReference>
<proteinExistence type="predicted"/>
<dbReference type="GO" id="GO:0005680">
    <property type="term" value="C:anaphase-promoting complex"/>
    <property type="evidence" value="ECO:0007669"/>
    <property type="project" value="TreeGrafter"/>
</dbReference>
<evidence type="ECO:0000256" key="3">
    <source>
        <dbReference type="SAM" id="MobiDB-lite"/>
    </source>
</evidence>
<dbReference type="GO" id="GO:0031145">
    <property type="term" value="P:anaphase-promoting complex-dependent catabolic process"/>
    <property type="evidence" value="ECO:0007669"/>
    <property type="project" value="TreeGrafter"/>
</dbReference>
<dbReference type="STRING" id="948595.L2GX84"/>
<reference evidence="5" key="1">
    <citation type="submission" date="2011-03" db="EMBL/GenBank/DDBJ databases">
        <title>The genome sequence of Vavraia culicis strain floridensis.</title>
        <authorList>
            <consortium name="The Broad Institute Genome Sequencing Platform"/>
            <person name="Cuomo C."/>
            <person name="Becnel J."/>
            <person name="Sanscrainte N."/>
            <person name="Young S.K."/>
            <person name="Zeng Q."/>
            <person name="Gargeya S."/>
            <person name="Fitzgerald M."/>
            <person name="Haas B."/>
            <person name="Abouelleil A."/>
            <person name="Alvarado L."/>
            <person name="Arachchi H.M."/>
            <person name="Berlin A."/>
            <person name="Chapman S.B."/>
            <person name="Gearin G."/>
            <person name="Goldberg J."/>
            <person name="Griggs A."/>
            <person name="Gujja S."/>
            <person name="Hansen M."/>
            <person name="Heiman D."/>
            <person name="Howarth C."/>
            <person name="Larimer J."/>
            <person name="Lui A."/>
            <person name="MacDonald P.J.P."/>
            <person name="McCowen C."/>
            <person name="Montmayeur A."/>
            <person name="Murphy C."/>
            <person name="Neiman D."/>
            <person name="Pearson M."/>
            <person name="Priest M."/>
            <person name="Roberts A."/>
            <person name="Saif S."/>
            <person name="Shea T."/>
            <person name="Sisk P."/>
            <person name="Stolte C."/>
            <person name="Sykes S."/>
            <person name="Wortman J."/>
            <person name="Nusbaum C."/>
            <person name="Birren B."/>
        </authorList>
    </citation>
    <scope>NUCLEOTIDE SEQUENCE [LARGE SCALE GENOMIC DNA]</scope>
    <source>
        <strain evidence="5">floridensis</strain>
    </source>
</reference>
<dbReference type="VEuPathDB" id="MicrosporidiaDB:VCUG_00593"/>
<dbReference type="GO" id="GO:0016567">
    <property type="term" value="P:protein ubiquitination"/>
    <property type="evidence" value="ECO:0007669"/>
    <property type="project" value="TreeGrafter"/>
</dbReference>
<keyword evidence="5" id="KW-1185">Reference proteome</keyword>
<feature type="region of interest" description="Disordered" evidence="3">
    <location>
        <begin position="198"/>
        <end position="219"/>
    </location>
</feature>
<dbReference type="SUPFAM" id="SSF48452">
    <property type="entry name" value="TPR-like"/>
    <property type="match status" value="1"/>
</dbReference>
<protein>
    <recommendedName>
        <fullName evidence="6">Cdc23 domain-containing protein</fullName>
    </recommendedName>
</protein>
<gene>
    <name evidence="4" type="ORF">VCUG_00593</name>
</gene>
<organism evidence="4 5">
    <name type="scientific">Vavraia culicis (isolate floridensis)</name>
    <name type="common">Microsporidian parasite</name>
    <dbReference type="NCBI Taxonomy" id="948595"/>
    <lineage>
        <taxon>Eukaryota</taxon>
        <taxon>Fungi</taxon>
        <taxon>Fungi incertae sedis</taxon>
        <taxon>Microsporidia</taxon>
        <taxon>Pleistophoridae</taxon>
        <taxon>Vavraia</taxon>
    </lineage>
</organism>
<evidence type="ECO:0000313" key="5">
    <source>
        <dbReference type="Proteomes" id="UP000011081"/>
    </source>
</evidence>
<dbReference type="HOGENOM" id="CLU_018320_5_0_1"/>
<keyword evidence="1 2" id="KW-0802">TPR repeat</keyword>
<dbReference type="EMBL" id="GL877410">
    <property type="protein sequence ID" value="ELA47873.1"/>
    <property type="molecule type" value="Genomic_DNA"/>
</dbReference>
<dbReference type="GO" id="GO:0051301">
    <property type="term" value="P:cell division"/>
    <property type="evidence" value="ECO:0007669"/>
    <property type="project" value="TreeGrafter"/>
</dbReference>
<dbReference type="RefSeq" id="XP_008073616.1">
    <property type="nucleotide sequence ID" value="XM_008075425.1"/>
</dbReference>
<feature type="compositionally biased region" description="Polar residues" evidence="3">
    <location>
        <begin position="209"/>
        <end position="219"/>
    </location>
</feature>
<dbReference type="GeneID" id="19878478"/>
<dbReference type="PANTHER" id="PTHR12558:SF10">
    <property type="entry name" value="CELL DIVISION CYCLE PROTEIN 23 HOMOLOG"/>
    <property type="match status" value="1"/>
</dbReference>
<evidence type="ECO:0000313" key="4">
    <source>
        <dbReference type="EMBL" id="ELA47873.1"/>
    </source>
</evidence>